<reference evidence="2 3" key="1">
    <citation type="submission" date="2014-04" db="EMBL/GenBank/DDBJ databases">
        <title>Whole genome of Muricauda olearia.</title>
        <authorList>
            <person name="Zhang X.-H."/>
            <person name="Tang K."/>
        </authorList>
    </citation>
    <scope>NUCLEOTIDE SEQUENCE [LARGE SCALE GENOMIC DNA]</scope>
    <source>
        <strain evidence="2 3">Th120</strain>
    </source>
</reference>
<name>A0A444VH65_9FLAO</name>
<dbReference type="EMBL" id="JJMP01000013">
    <property type="protein sequence ID" value="RYC50099.1"/>
    <property type="molecule type" value="Genomic_DNA"/>
</dbReference>
<evidence type="ECO:0000259" key="1">
    <source>
        <dbReference type="Pfam" id="PF03168"/>
    </source>
</evidence>
<feature type="domain" description="Late embryogenesis abundant protein LEA-2 subgroup" evidence="1">
    <location>
        <begin position="61"/>
        <end position="150"/>
    </location>
</feature>
<dbReference type="AlphaFoldDB" id="A0A444VH65"/>
<accession>A0A444VH65</accession>
<gene>
    <name evidence="2" type="ORF">DN53_06945</name>
</gene>
<evidence type="ECO:0000313" key="3">
    <source>
        <dbReference type="Proteomes" id="UP000290261"/>
    </source>
</evidence>
<evidence type="ECO:0000313" key="2">
    <source>
        <dbReference type="EMBL" id="RYC50099.1"/>
    </source>
</evidence>
<protein>
    <recommendedName>
        <fullName evidence="1">Late embryogenesis abundant protein LEA-2 subgroup domain-containing protein</fullName>
    </recommendedName>
</protein>
<dbReference type="Pfam" id="PF03168">
    <property type="entry name" value="LEA_2"/>
    <property type="match status" value="1"/>
</dbReference>
<sequence>MFHLRRKTVFKTITMKKIALVFGAFLLFTSCSKKPLFIAIEHVTIKGLTDNALVVGMDYVVYNPNNVKTKLRQSSMEIFYKDSLVGKGFLNEQMSLAAKDTIRIPVTCEIELKSLNAFYSELLASDSTEFTLKGNGKVSFLLNSFTIALDDKIHLNTKKAILEEISKNLDYGNNFKIRSISSNRLPSLSKTHLKLGVETLNKLPIAYTINAMNLEFYLDENKGQVAAWAMDEPFHQEALKSTTIPIDVTLNNFDILKQVKFSWLTDQKANFTILGEAQIKIQDYEFNVPIKDHVEIGL</sequence>
<organism evidence="2 3">
    <name type="scientific">Flagellimonas olearia</name>
    <dbReference type="NCBI Taxonomy" id="552546"/>
    <lineage>
        <taxon>Bacteria</taxon>
        <taxon>Pseudomonadati</taxon>
        <taxon>Bacteroidota</taxon>
        <taxon>Flavobacteriia</taxon>
        <taxon>Flavobacteriales</taxon>
        <taxon>Flavobacteriaceae</taxon>
        <taxon>Flagellimonas</taxon>
    </lineage>
</organism>
<dbReference type="InterPro" id="IPR004864">
    <property type="entry name" value="LEA_2"/>
</dbReference>
<comment type="caution">
    <text evidence="2">The sequence shown here is derived from an EMBL/GenBank/DDBJ whole genome shotgun (WGS) entry which is preliminary data.</text>
</comment>
<dbReference type="PROSITE" id="PS51257">
    <property type="entry name" value="PROKAR_LIPOPROTEIN"/>
    <property type="match status" value="1"/>
</dbReference>
<dbReference type="Proteomes" id="UP000290261">
    <property type="component" value="Unassembled WGS sequence"/>
</dbReference>
<proteinExistence type="predicted"/>
<dbReference type="SUPFAM" id="SSF117070">
    <property type="entry name" value="LEA14-like"/>
    <property type="match status" value="1"/>
</dbReference>
<keyword evidence="3" id="KW-1185">Reference proteome</keyword>
<dbReference type="Gene3D" id="2.60.40.1820">
    <property type="match status" value="2"/>
</dbReference>